<gene>
    <name evidence="10" type="ordered locus">Tery_0378</name>
</gene>
<evidence type="ECO:0000256" key="7">
    <source>
        <dbReference type="ARBA" id="ARBA00023136"/>
    </source>
</evidence>
<dbReference type="PANTHER" id="PTHR34597:SF1">
    <property type="entry name" value="HEME_HEMOPEXIN TRANSPORTER PROTEIN HUXB"/>
    <property type="match status" value="1"/>
</dbReference>
<dbReference type="InterPro" id="IPR051544">
    <property type="entry name" value="TPS_OM_transporter"/>
</dbReference>
<comment type="subcellular location">
    <subcellularLocation>
        <location evidence="1">Cell outer membrane</location>
    </subcellularLocation>
</comment>
<dbReference type="eggNOG" id="COG2831">
    <property type="taxonomic scope" value="Bacteria"/>
</dbReference>
<keyword evidence="5" id="KW-0812">Transmembrane</keyword>
<dbReference type="PROSITE" id="PS51779">
    <property type="entry name" value="POTRA"/>
    <property type="match status" value="1"/>
</dbReference>
<evidence type="ECO:0000256" key="2">
    <source>
        <dbReference type="ARBA" id="ARBA00009055"/>
    </source>
</evidence>
<dbReference type="GO" id="GO:0008320">
    <property type="term" value="F:protein transmembrane transporter activity"/>
    <property type="evidence" value="ECO:0007669"/>
    <property type="project" value="TreeGrafter"/>
</dbReference>
<evidence type="ECO:0000256" key="5">
    <source>
        <dbReference type="ARBA" id="ARBA00022692"/>
    </source>
</evidence>
<evidence type="ECO:0000256" key="8">
    <source>
        <dbReference type="ARBA" id="ARBA00023237"/>
    </source>
</evidence>
<protein>
    <submittedName>
        <fullName evidence="10">Surface antigen (D15)</fullName>
    </submittedName>
</protein>
<dbReference type="InterPro" id="IPR013686">
    <property type="entry name" value="Polypept-transport_assoc_ShlB"/>
</dbReference>
<evidence type="ECO:0000256" key="6">
    <source>
        <dbReference type="ARBA" id="ARBA00022927"/>
    </source>
</evidence>
<dbReference type="Gene3D" id="2.40.160.50">
    <property type="entry name" value="membrane protein fhac: a member of the omp85/tpsb transporter family"/>
    <property type="match status" value="1"/>
</dbReference>
<dbReference type="GO" id="GO:0098046">
    <property type="term" value="C:type V protein secretion system complex"/>
    <property type="evidence" value="ECO:0007669"/>
    <property type="project" value="TreeGrafter"/>
</dbReference>
<sequence length="595" mass="66452">MFEKFSQERWLILPIFLTVLGSPVKVSAHPVLISSQDPEIARTFWLSRTNTSSLAQVPAPIPPKTPEPPLPKFPIQLESPQLDITPPGASENELENSEPYLRVKINKFEFVGYTAFTKEELEEVVKPFTERPITFAELLQAEKAVTDKYVQAGYINSGAVILAGQNLKDGVVKIKIIEGEIEDIQVTVTGRLNPNYVRSRLALATEKPFDQNKLLRALQLLQLDPLIAIIKAEVSAGPLPQSSLLTVSVTQADSFSIESFANNSRAPNVGSFQRGLRLKQGNLLGFGDGLNASYTNSDGSNNFSFNYTIPFNARNGTIQLTTELTDTRVVESPFDDLDIMGESQYYELTVRQPIIQFPTQELALGLTFYRQNRESELLGEPFPLSPGANEKGETRISAIRLFQDWVKRNQAEVFAVRSQFSLGVGAFNATINDDLPDSRFFSWRGQGQYVRRLAKNSDSLLVVRTNIQLADRGLLPVEQFRIGGVNSVRGYRQDLSFTDNGLFLGTEVRLPIMRWDNVEGVLQIVPFVDFGVGWNSSDLPEPEHNSLAGVGFGLLWQMSDRLSARFDWGIPLMDVTSEEKTLQENGLYFTIDAKF</sequence>
<proteinExistence type="inferred from homology"/>
<keyword evidence="3" id="KW-0813">Transport</keyword>
<dbReference type="InterPro" id="IPR005565">
    <property type="entry name" value="Hemolysn_activator_HlyB_C"/>
</dbReference>
<keyword evidence="7" id="KW-0472">Membrane</keyword>
<keyword evidence="6" id="KW-0653">Protein transport</keyword>
<name>Q119H8_TRIEI</name>
<keyword evidence="4" id="KW-1134">Transmembrane beta strand</keyword>
<evidence type="ECO:0000256" key="1">
    <source>
        <dbReference type="ARBA" id="ARBA00004442"/>
    </source>
</evidence>
<evidence type="ECO:0000256" key="4">
    <source>
        <dbReference type="ARBA" id="ARBA00022452"/>
    </source>
</evidence>
<dbReference type="Gene3D" id="3.10.20.310">
    <property type="entry name" value="membrane protein fhac"/>
    <property type="match status" value="1"/>
</dbReference>
<keyword evidence="8" id="KW-0998">Cell outer membrane</keyword>
<dbReference type="GO" id="GO:0046819">
    <property type="term" value="P:protein secretion by the type V secretion system"/>
    <property type="evidence" value="ECO:0007669"/>
    <property type="project" value="TreeGrafter"/>
</dbReference>
<dbReference type="InterPro" id="IPR034746">
    <property type="entry name" value="POTRA"/>
</dbReference>
<organism evidence="10">
    <name type="scientific">Trichodesmium erythraeum (strain IMS101)</name>
    <dbReference type="NCBI Taxonomy" id="203124"/>
    <lineage>
        <taxon>Bacteria</taxon>
        <taxon>Bacillati</taxon>
        <taxon>Cyanobacteriota</taxon>
        <taxon>Cyanophyceae</taxon>
        <taxon>Oscillatoriophycideae</taxon>
        <taxon>Oscillatoriales</taxon>
        <taxon>Microcoleaceae</taxon>
        <taxon>Trichodesmium</taxon>
    </lineage>
</organism>
<comment type="similarity">
    <text evidence="2">Belongs to the TPS (TC 1.B.20) family.</text>
</comment>
<dbReference type="Pfam" id="PF08479">
    <property type="entry name" value="POTRA_2"/>
    <property type="match status" value="1"/>
</dbReference>
<evidence type="ECO:0000313" key="10">
    <source>
        <dbReference type="EMBL" id="ABG49846.1"/>
    </source>
</evidence>
<evidence type="ECO:0000259" key="9">
    <source>
        <dbReference type="PROSITE" id="PS51779"/>
    </source>
</evidence>
<evidence type="ECO:0000256" key="3">
    <source>
        <dbReference type="ARBA" id="ARBA00022448"/>
    </source>
</evidence>
<dbReference type="PANTHER" id="PTHR34597">
    <property type="entry name" value="SLR1661 PROTEIN"/>
    <property type="match status" value="1"/>
</dbReference>
<dbReference type="HOGENOM" id="CLU_021521_0_0_3"/>
<accession>Q119H8</accession>
<dbReference type="STRING" id="203124.Tery_0378"/>
<dbReference type="AlphaFoldDB" id="Q119H8"/>
<dbReference type="GO" id="GO:0009279">
    <property type="term" value="C:cell outer membrane"/>
    <property type="evidence" value="ECO:0007669"/>
    <property type="project" value="UniProtKB-SubCell"/>
</dbReference>
<dbReference type="EMBL" id="CP000393">
    <property type="protein sequence ID" value="ABG49846.1"/>
    <property type="molecule type" value="Genomic_DNA"/>
</dbReference>
<dbReference type="KEGG" id="ter:Tery_0378"/>
<reference evidence="10" key="1">
    <citation type="submission" date="2006-06" db="EMBL/GenBank/DDBJ databases">
        <title>Complete sequence of Trichodesmium erythraeum IMS101.</title>
        <authorList>
            <consortium name="US DOE Joint Genome Institute"/>
            <person name="Copeland A."/>
            <person name="Lucas S."/>
            <person name="Lapidus A."/>
            <person name="Barry K."/>
            <person name="Detter J.C."/>
            <person name="Glavina del Rio T."/>
            <person name="Hammon N."/>
            <person name="Israni S."/>
            <person name="Dalin E."/>
            <person name="Tice H."/>
            <person name="Pitluck S."/>
            <person name="Kiss H."/>
            <person name="Munk A.C."/>
            <person name="Brettin T."/>
            <person name="Bruce D."/>
            <person name="Han C."/>
            <person name="Tapia R."/>
            <person name="Gilna P."/>
            <person name="Schmutz J."/>
            <person name="Larimer F."/>
            <person name="Land M."/>
            <person name="Hauser L."/>
            <person name="Kyrpides N."/>
            <person name="Kim E."/>
            <person name="Richardson P."/>
        </authorList>
    </citation>
    <scope>NUCLEOTIDE SEQUENCE [LARGE SCALE GENOMIC DNA]</scope>
    <source>
        <strain evidence="10">IMS101</strain>
    </source>
</reference>
<feature type="domain" description="POTRA" evidence="9">
    <location>
        <begin position="103"/>
        <end position="179"/>
    </location>
</feature>
<dbReference type="Pfam" id="PF03865">
    <property type="entry name" value="ShlB"/>
    <property type="match status" value="1"/>
</dbReference>